<feature type="chain" id="PRO_5020374990" evidence="11">
    <location>
        <begin position="27"/>
        <end position="649"/>
    </location>
</feature>
<keyword evidence="6 8" id="KW-0472">Membrane</keyword>
<comment type="caution">
    <text evidence="14">The sequence shown here is derived from an EMBL/GenBank/DDBJ whole genome shotgun (WGS) entry which is preliminary data.</text>
</comment>
<dbReference type="InterPro" id="IPR036942">
    <property type="entry name" value="Beta-barrel_TonB_sf"/>
</dbReference>
<dbReference type="GO" id="GO:0009279">
    <property type="term" value="C:cell outer membrane"/>
    <property type="evidence" value="ECO:0007669"/>
    <property type="project" value="UniProtKB-SubCell"/>
</dbReference>
<organism evidence="14 15">
    <name type="scientific">Permianibacter aggregans</name>
    <dbReference type="NCBI Taxonomy" id="1510150"/>
    <lineage>
        <taxon>Bacteria</taxon>
        <taxon>Pseudomonadati</taxon>
        <taxon>Pseudomonadota</taxon>
        <taxon>Gammaproteobacteria</taxon>
        <taxon>Pseudomonadales</taxon>
        <taxon>Pseudomonadaceae</taxon>
        <taxon>Permianibacter</taxon>
    </lineage>
</organism>
<keyword evidence="5 9" id="KW-0798">TonB box</keyword>
<feature type="signal peptide" evidence="11">
    <location>
        <begin position="1"/>
        <end position="26"/>
    </location>
</feature>
<keyword evidence="3 8" id="KW-1134">Transmembrane beta strand</keyword>
<dbReference type="Gene3D" id="2.170.130.10">
    <property type="entry name" value="TonB-dependent receptor, plug domain"/>
    <property type="match status" value="1"/>
</dbReference>
<gene>
    <name evidence="14" type="ORF">EV696_101329</name>
</gene>
<dbReference type="AlphaFoldDB" id="A0A4R6V0A5"/>
<protein>
    <submittedName>
        <fullName evidence="14">Iron complex outermembrane receptor protein</fullName>
    </submittedName>
</protein>
<evidence type="ECO:0000256" key="11">
    <source>
        <dbReference type="SAM" id="SignalP"/>
    </source>
</evidence>
<feature type="domain" description="TonB-dependent receptor-like beta-barrel" evidence="12">
    <location>
        <begin position="210"/>
        <end position="615"/>
    </location>
</feature>
<feature type="region of interest" description="Disordered" evidence="10">
    <location>
        <begin position="251"/>
        <end position="271"/>
    </location>
</feature>
<evidence type="ECO:0000313" key="14">
    <source>
        <dbReference type="EMBL" id="TDQ51355.1"/>
    </source>
</evidence>
<sequence>MDESQLKSLFLTLAGPALLLAGTALADQTESIVEHMVVTGARLPQSPEQVPADIQVIDAEMIADSGAQTLAQVLNGLAGIQIQDNIGNMRRGVSISLRGFGENGVNNVLVLVNGHKLNNPSLAGPDLSVVPLRDIERIEILHGSASSLYGDQASGGVINIITRQVNEQALLLSAARGSDDLERYYASIDQRLGEQFAVRAAVDVEHADNYRDNNNSDRERGLLHLNFHNGWFSGFAEWQQDDDRLRLPGALSESQIRDDRRQAGTPGQYSNRETTLQRLAGRFVMNDRQQLHLDLAQREEEGSGEIFGSMFTTLTEVRTLQPKWTGQWPLTHGELLLTAGADIERTEYQSDYGFGATSFSQDTDDLYAQISAPLSKDFRTVIAGRRSEFSLSDQQGGQAIDDQLSVFRLGFNYQLDAHWRSYLRFDQGFRWPNADENGFIPASLTSLTPQESETVDFGVEYQQQHLRLTLGLFSMDVENEIVFDPLADGPWGPGTGANINLPASERQGANVSVRWQATDALDLHWHYRHTDAELSSAPFAGNEVPLAAERVSNAVIRYAFSEQWSLYADAVYTGPRYRAGDNSNVSELLGGYTVFNASLRWQLRNWQWQLRVNNLSDKRYNGYSGGLSPFAFAYPAALAQYALSVEYRQ</sequence>
<evidence type="ECO:0000256" key="9">
    <source>
        <dbReference type="RuleBase" id="RU003357"/>
    </source>
</evidence>
<evidence type="ECO:0000256" key="5">
    <source>
        <dbReference type="ARBA" id="ARBA00023077"/>
    </source>
</evidence>
<dbReference type="Pfam" id="PF07715">
    <property type="entry name" value="Plug"/>
    <property type="match status" value="1"/>
</dbReference>
<evidence type="ECO:0000256" key="6">
    <source>
        <dbReference type="ARBA" id="ARBA00023136"/>
    </source>
</evidence>
<dbReference type="PANTHER" id="PTHR30069:SF27">
    <property type="entry name" value="BLL4766 PROTEIN"/>
    <property type="match status" value="1"/>
</dbReference>
<evidence type="ECO:0000259" key="13">
    <source>
        <dbReference type="Pfam" id="PF07715"/>
    </source>
</evidence>
<feature type="domain" description="TonB-dependent receptor plug" evidence="13">
    <location>
        <begin position="48"/>
        <end position="157"/>
    </location>
</feature>
<dbReference type="PROSITE" id="PS52016">
    <property type="entry name" value="TONB_DEPENDENT_REC_3"/>
    <property type="match status" value="1"/>
</dbReference>
<dbReference type="InterPro" id="IPR037066">
    <property type="entry name" value="Plug_dom_sf"/>
</dbReference>
<dbReference type="GO" id="GO:0015344">
    <property type="term" value="F:siderophore uptake transmembrane transporter activity"/>
    <property type="evidence" value="ECO:0007669"/>
    <property type="project" value="TreeGrafter"/>
</dbReference>
<dbReference type="GO" id="GO:0044718">
    <property type="term" value="P:siderophore transmembrane transport"/>
    <property type="evidence" value="ECO:0007669"/>
    <property type="project" value="TreeGrafter"/>
</dbReference>
<accession>A0A4R6V0A5</accession>
<reference evidence="14 15" key="1">
    <citation type="submission" date="2019-03" db="EMBL/GenBank/DDBJ databases">
        <title>Genomic Encyclopedia of Type Strains, Phase IV (KMG-IV): sequencing the most valuable type-strain genomes for metagenomic binning, comparative biology and taxonomic classification.</title>
        <authorList>
            <person name="Goeker M."/>
        </authorList>
    </citation>
    <scope>NUCLEOTIDE SEQUENCE [LARGE SCALE GENOMIC DNA]</scope>
    <source>
        <strain evidence="14 15">DSM 103792</strain>
    </source>
</reference>
<keyword evidence="11" id="KW-0732">Signal</keyword>
<dbReference type="Proteomes" id="UP000295375">
    <property type="component" value="Unassembled WGS sequence"/>
</dbReference>
<dbReference type="Pfam" id="PF00593">
    <property type="entry name" value="TonB_dep_Rec_b-barrel"/>
    <property type="match status" value="1"/>
</dbReference>
<evidence type="ECO:0000256" key="8">
    <source>
        <dbReference type="PROSITE-ProRule" id="PRU01360"/>
    </source>
</evidence>
<dbReference type="Gene3D" id="2.40.170.20">
    <property type="entry name" value="TonB-dependent receptor, beta-barrel domain"/>
    <property type="match status" value="1"/>
</dbReference>
<comment type="similarity">
    <text evidence="8 9">Belongs to the TonB-dependent receptor family.</text>
</comment>
<evidence type="ECO:0000259" key="12">
    <source>
        <dbReference type="Pfam" id="PF00593"/>
    </source>
</evidence>
<evidence type="ECO:0000256" key="10">
    <source>
        <dbReference type="SAM" id="MobiDB-lite"/>
    </source>
</evidence>
<evidence type="ECO:0000256" key="3">
    <source>
        <dbReference type="ARBA" id="ARBA00022452"/>
    </source>
</evidence>
<dbReference type="InterPro" id="IPR000531">
    <property type="entry name" value="Beta-barrel_TonB"/>
</dbReference>
<comment type="subcellular location">
    <subcellularLocation>
        <location evidence="1 8">Cell outer membrane</location>
        <topology evidence="1 8">Multi-pass membrane protein</topology>
    </subcellularLocation>
</comment>
<dbReference type="InterPro" id="IPR012910">
    <property type="entry name" value="Plug_dom"/>
</dbReference>
<keyword evidence="2 8" id="KW-0813">Transport</keyword>
<keyword evidence="15" id="KW-1185">Reference proteome</keyword>
<dbReference type="CDD" id="cd01347">
    <property type="entry name" value="ligand_gated_channel"/>
    <property type="match status" value="1"/>
</dbReference>
<evidence type="ECO:0000256" key="4">
    <source>
        <dbReference type="ARBA" id="ARBA00022692"/>
    </source>
</evidence>
<evidence type="ECO:0000256" key="1">
    <source>
        <dbReference type="ARBA" id="ARBA00004571"/>
    </source>
</evidence>
<proteinExistence type="inferred from homology"/>
<keyword evidence="4 8" id="KW-0812">Transmembrane</keyword>
<dbReference type="InterPro" id="IPR039426">
    <property type="entry name" value="TonB-dep_rcpt-like"/>
</dbReference>
<keyword evidence="14" id="KW-0675">Receptor</keyword>
<dbReference type="PANTHER" id="PTHR30069">
    <property type="entry name" value="TONB-DEPENDENT OUTER MEMBRANE RECEPTOR"/>
    <property type="match status" value="1"/>
</dbReference>
<dbReference type="SUPFAM" id="SSF56935">
    <property type="entry name" value="Porins"/>
    <property type="match status" value="1"/>
</dbReference>
<keyword evidence="7 8" id="KW-0998">Cell outer membrane</keyword>
<evidence type="ECO:0000256" key="7">
    <source>
        <dbReference type="ARBA" id="ARBA00023237"/>
    </source>
</evidence>
<dbReference type="EMBL" id="SNYM01000001">
    <property type="protein sequence ID" value="TDQ51355.1"/>
    <property type="molecule type" value="Genomic_DNA"/>
</dbReference>
<evidence type="ECO:0000313" key="15">
    <source>
        <dbReference type="Proteomes" id="UP000295375"/>
    </source>
</evidence>
<name>A0A4R6V0A5_9GAMM</name>
<evidence type="ECO:0000256" key="2">
    <source>
        <dbReference type="ARBA" id="ARBA00022448"/>
    </source>
</evidence>